<dbReference type="Gene3D" id="1.10.287.130">
    <property type="match status" value="1"/>
</dbReference>
<dbReference type="AlphaFoldDB" id="W4QTE4"/>
<dbReference type="InterPro" id="IPR050351">
    <property type="entry name" value="BphY/WalK/GraS-like"/>
</dbReference>
<dbReference type="STRING" id="1236973.JCM9157_2274"/>
<dbReference type="SUPFAM" id="SSF47384">
    <property type="entry name" value="Homodimeric domain of signal transducing histidine kinase"/>
    <property type="match status" value="1"/>
</dbReference>
<dbReference type="SUPFAM" id="SSF158472">
    <property type="entry name" value="HAMP domain-like"/>
    <property type="match status" value="1"/>
</dbReference>
<evidence type="ECO:0000256" key="6">
    <source>
        <dbReference type="ARBA" id="ARBA00022679"/>
    </source>
</evidence>
<dbReference type="FunFam" id="3.30.565.10:FF:000006">
    <property type="entry name" value="Sensor histidine kinase WalK"/>
    <property type="match status" value="1"/>
</dbReference>
<dbReference type="PANTHER" id="PTHR45453">
    <property type="entry name" value="PHOSPHATE REGULON SENSOR PROTEIN PHOR"/>
    <property type="match status" value="1"/>
</dbReference>
<dbReference type="PROSITE" id="PS50885">
    <property type="entry name" value="HAMP"/>
    <property type="match status" value="1"/>
</dbReference>
<keyword evidence="9" id="KW-0067">ATP-binding</keyword>
<keyword evidence="11" id="KW-0472">Membrane</keyword>
<keyword evidence="4" id="KW-1003">Cell membrane</keyword>
<dbReference type="eggNOG" id="COG5002">
    <property type="taxonomic scope" value="Bacteria"/>
</dbReference>
<dbReference type="InterPro" id="IPR036097">
    <property type="entry name" value="HisK_dim/P_sf"/>
</dbReference>
<dbReference type="SMART" id="SM00388">
    <property type="entry name" value="HisKA"/>
    <property type="match status" value="1"/>
</dbReference>
<dbReference type="InterPro" id="IPR003594">
    <property type="entry name" value="HATPase_dom"/>
</dbReference>
<evidence type="ECO:0000256" key="10">
    <source>
        <dbReference type="ARBA" id="ARBA00023012"/>
    </source>
</evidence>
<evidence type="ECO:0000313" key="14">
    <source>
        <dbReference type="EMBL" id="GAE35177.1"/>
    </source>
</evidence>
<evidence type="ECO:0000256" key="11">
    <source>
        <dbReference type="ARBA" id="ARBA00023136"/>
    </source>
</evidence>
<dbReference type="Pfam" id="PF00672">
    <property type="entry name" value="HAMP"/>
    <property type="match status" value="1"/>
</dbReference>
<dbReference type="Gene3D" id="3.30.565.10">
    <property type="entry name" value="Histidine kinase-like ATPase, C-terminal domain"/>
    <property type="match status" value="1"/>
</dbReference>
<dbReference type="Pfam" id="PF00512">
    <property type="entry name" value="HisKA"/>
    <property type="match status" value="1"/>
</dbReference>
<keyword evidence="5" id="KW-0597">Phosphoprotein</keyword>
<comment type="caution">
    <text evidence="14">The sequence shown here is derived from an EMBL/GenBank/DDBJ whole genome shotgun (WGS) entry which is preliminary data.</text>
</comment>
<dbReference type="GO" id="GO:0005886">
    <property type="term" value="C:plasma membrane"/>
    <property type="evidence" value="ECO:0007669"/>
    <property type="project" value="UniProtKB-SubCell"/>
</dbReference>
<keyword evidence="6" id="KW-0808">Transferase</keyword>
<evidence type="ECO:0000256" key="5">
    <source>
        <dbReference type="ARBA" id="ARBA00022553"/>
    </source>
</evidence>
<evidence type="ECO:0000256" key="7">
    <source>
        <dbReference type="ARBA" id="ARBA00022741"/>
    </source>
</evidence>
<dbReference type="InterPro" id="IPR005467">
    <property type="entry name" value="His_kinase_dom"/>
</dbReference>
<feature type="domain" description="HAMP" evidence="13">
    <location>
        <begin position="1"/>
        <end position="44"/>
    </location>
</feature>
<sequence>MNNVVLRFAKGDFSRKVKIATKDEIGQLGHSVNYMAKELESIEQMRRDFVANVSHDLRSPLTSIKGFLVAFIDGTIPEQKKSRYLSIMKSETERLIKLVNDLLDITKLESAELTINPTSYNISEQLRLVIAKMEPELSKFEIEVELDEEEDYFVFADSDRIEQVFINLLQNAIHFSTRQQVIYIKMKKVENMLSVSIKDEGKGINEENLKKIWDRFYKVDQSRTNNLGTGIGLSIVKQIIDLHQTEIEVTSELGKGTTFTFKLQLSGE</sequence>
<keyword evidence="7" id="KW-0547">Nucleotide-binding</keyword>
<dbReference type="GO" id="GO:0005524">
    <property type="term" value="F:ATP binding"/>
    <property type="evidence" value="ECO:0007669"/>
    <property type="project" value="UniProtKB-KW"/>
</dbReference>
<evidence type="ECO:0000256" key="4">
    <source>
        <dbReference type="ARBA" id="ARBA00022475"/>
    </source>
</evidence>
<gene>
    <name evidence="14" type="ORF">JCM9157_2274</name>
</gene>
<feature type="domain" description="Histidine kinase" evidence="12">
    <location>
        <begin position="52"/>
        <end position="267"/>
    </location>
</feature>
<dbReference type="SMART" id="SM00387">
    <property type="entry name" value="HATPase_c"/>
    <property type="match status" value="1"/>
</dbReference>
<dbReference type="GO" id="GO:0004721">
    <property type="term" value="F:phosphoprotein phosphatase activity"/>
    <property type="evidence" value="ECO:0007669"/>
    <property type="project" value="TreeGrafter"/>
</dbReference>
<name>W4QTE4_HALA3</name>
<dbReference type="InterPro" id="IPR004358">
    <property type="entry name" value="Sig_transdc_His_kin-like_C"/>
</dbReference>
<organism evidence="14 15">
    <name type="scientific">Halalkalibacter akibai (strain ATCC 43226 / DSM 21942 / CIP 109018 / JCM 9157 / 1139)</name>
    <name type="common">Bacillus akibai</name>
    <dbReference type="NCBI Taxonomy" id="1236973"/>
    <lineage>
        <taxon>Bacteria</taxon>
        <taxon>Bacillati</taxon>
        <taxon>Bacillota</taxon>
        <taxon>Bacilli</taxon>
        <taxon>Bacillales</taxon>
        <taxon>Bacillaceae</taxon>
        <taxon>Halalkalibacter</taxon>
    </lineage>
</organism>
<dbReference type="PROSITE" id="PS50109">
    <property type="entry name" value="HIS_KIN"/>
    <property type="match status" value="1"/>
</dbReference>
<dbReference type="InterPro" id="IPR036890">
    <property type="entry name" value="HATPase_C_sf"/>
</dbReference>
<dbReference type="Proteomes" id="UP000018896">
    <property type="component" value="Unassembled WGS sequence"/>
</dbReference>
<accession>W4QTE4</accession>
<dbReference type="GO" id="GO:0000155">
    <property type="term" value="F:phosphorelay sensor kinase activity"/>
    <property type="evidence" value="ECO:0007669"/>
    <property type="project" value="InterPro"/>
</dbReference>
<evidence type="ECO:0000313" key="15">
    <source>
        <dbReference type="Proteomes" id="UP000018896"/>
    </source>
</evidence>
<dbReference type="PRINTS" id="PR00344">
    <property type="entry name" value="BCTRLSENSOR"/>
</dbReference>
<dbReference type="Gene3D" id="1.10.8.500">
    <property type="entry name" value="HAMP domain in histidine kinase"/>
    <property type="match status" value="1"/>
</dbReference>
<proteinExistence type="predicted"/>
<keyword evidence="10" id="KW-0902">Two-component regulatory system</keyword>
<comment type="subcellular location">
    <subcellularLocation>
        <location evidence="2">Cell membrane</location>
        <topology evidence="2">Multi-pass membrane protein</topology>
    </subcellularLocation>
</comment>
<comment type="catalytic activity">
    <reaction evidence="1">
        <text>ATP + protein L-histidine = ADP + protein N-phospho-L-histidine.</text>
        <dbReference type="EC" id="2.7.13.3"/>
    </reaction>
</comment>
<protein>
    <recommendedName>
        <fullName evidence="3">histidine kinase</fullName>
        <ecNumber evidence="3">2.7.13.3</ecNumber>
    </recommendedName>
</protein>
<dbReference type="PANTHER" id="PTHR45453:SF1">
    <property type="entry name" value="PHOSPHATE REGULON SENSOR PROTEIN PHOR"/>
    <property type="match status" value="1"/>
</dbReference>
<evidence type="ECO:0000256" key="1">
    <source>
        <dbReference type="ARBA" id="ARBA00000085"/>
    </source>
</evidence>
<dbReference type="GO" id="GO:0016036">
    <property type="term" value="P:cellular response to phosphate starvation"/>
    <property type="evidence" value="ECO:0007669"/>
    <property type="project" value="TreeGrafter"/>
</dbReference>
<dbReference type="CDD" id="cd00082">
    <property type="entry name" value="HisKA"/>
    <property type="match status" value="1"/>
</dbReference>
<dbReference type="FunFam" id="1.10.287.130:FF:000008">
    <property type="entry name" value="Two-component sensor histidine kinase"/>
    <property type="match status" value="1"/>
</dbReference>
<evidence type="ECO:0000256" key="9">
    <source>
        <dbReference type="ARBA" id="ARBA00022840"/>
    </source>
</evidence>
<dbReference type="EC" id="2.7.13.3" evidence="3"/>
<keyword evidence="8" id="KW-0418">Kinase</keyword>
<evidence type="ECO:0000256" key="3">
    <source>
        <dbReference type="ARBA" id="ARBA00012438"/>
    </source>
</evidence>
<evidence type="ECO:0000256" key="2">
    <source>
        <dbReference type="ARBA" id="ARBA00004651"/>
    </source>
</evidence>
<dbReference type="CDD" id="cd06225">
    <property type="entry name" value="HAMP"/>
    <property type="match status" value="1"/>
</dbReference>
<reference evidence="14 15" key="1">
    <citation type="journal article" date="2014" name="Genome Announc.">
        <title>Draft Genome Sequences of Three Alkaliphilic Bacillus Strains, Bacillus wakoensis JCM 9140T, Bacillus akibai JCM 9157T, and Bacillus hemicellulosilyticus JCM 9152T.</title>
        <authorList>
            <person name="Yuki M."/>
            <person name="Oshima K."/>
            <person name="Suda W."/>
            <person name="Oshida Y."/>
            <person name="Kitamura K."/>
            <person name="Iida T."/>
            <person name="Hattori M."/>
            <person name="Ohkuma M."/>
        </authorList>
    </citation>
    <scope>NUCLEOTIDE SEQUENCE [LARGE SCALE GENOMIC DNA]</scope>
    <source>
        <strain evidence="14 15">JCM 9157</strain>
    </source>
</reference>
<keyword evidence="15" id="KW-1185">Reference proteome</keyword>
<evidence type="ECO:0000259" key="12">
    <source>
        <dbReference type="PROSITE" id="PS50109"/>
    </source>
</evidence>
<evidence type="ECO:0000256" key="8">
    <source>
        <dbReference type="ARBA" id="ARBA00022777"/>
    </source>
</evidence>
<dbReference type="Pfam" id="PF02518">
    <property type="entry name" value="HATPase_c"/>
    <property type="match status" value="1"/>
</dbReference>
<dbReference type="InterPro" id="IPR003661">
    <property type="entry name" value="HisK_dim/P_dom"/>
</dbReference>
<dbReference type="EMBL" id="BAUV01000015">
    <property type="protein sequence ID" value="GAE35177.1"/>
    <property type="molecule type" value="Genomic_DNA"/>
</dbReference>
<dbReference type="InterPro" id="IPR003660">
    <property type="entry name" value="HAMP_dom"/>
</dbReference>
<dbReference type="SUPFAM" id="SSF55874">
    <property type="entry name" value="ATPase domain of HSP90 chaperone/DNA topoisomerase II/histidine kinase"/>
    <property type="match status" value="1"/>
</dbReference>
<evidence type="ECO:0000259" key="13">
    <source>
        <dbReference type="PROSITE" id="PS50885"/>
    </source>
</evidence>